<dbReference type="GO" id="GO:0006935">
    <property type="term" value="P:chemotaxis"/>
    <property type="evidence" value="ECO:0007669"/>
    <property type="project" value="UniProtKB-ARBA"/>
</dbReference>
<dbReference type="AlphaFoldDB" id="A0AAE9YSB4"/>
<dbReference type="Gene3D" id="3.30.450.20">
    <property type="entry name" value="PAS domain"/>
    <property type="match status" value="1"/>
</dbReference>
<feature type="coiled-coil region" evidence="5">
    <location>
        <begin position="296"/>
        <end position="330"/>
    </location>
</feature>
<dbReference type="Pfam" id="PF00015">
    <property type="entry name" value="MCPsignal"/>
    <property type="match status" value="1"/>
</dbReference>
<dbReference type="SUPFAM" id="SSF55785">
    <property type="entry name" value="PYP-like sensor domain (PAS domain)"/>
    <property type="match status" value="1"/>
</dbReference>
<dbReference type="NCBIfam" id="TIGR00229">
    <property type="entry name" value="sensory_box"/>
    <property type="match status" value="1"/>
</dbReference>
<gene>
    <name evidence="9" type="ORF">SG35_005835</name>
</gene>
<dbReference type="PROSITE" id="PS50111">
    <property type="entry name" value="CHEMOTAXIS_TRANSDUC_2"/>
    <property type="match status" value="1"/>
</dbReference>
<dbReference type="FunFam" id="1.10.287.950:FF:000001">
    <property type="entry name" value="Methyl-accepting chemotaxis sensory transducer"/>
    <property type="match status" value="1"/>
</dbReference>
<evidence type="ECO:0000313" key="9">
    <source>
        <dbReference type="EMBL" id="WDE00171.1"/>
    </source>
</evidence>
<dbReference type="InterPro" id="IPR035965">
    <property type="entry name" value="PAS-like_dom_sf"/>
</dbReference>
<organism evidence="9 10">
    <name type="scientific">Thalassomonas actiniarum</name>
    <dbReference type="NCBI Taxonomy" id="485447"/>
    <lineage>
        <taxon>Bacteria</taxon>
        <taxon>Pseudomonadati</taxon>
        <taxon>Pseudomonadota</taxon>
        <taxon>Gammaproteobacteria</taxon>
        <taxon>Alteromonadales</taxon>
        <taxon>Colwelliaceae</taxon>
        <taxon>Thalassomonas</taxon>
    </lineage>
</organism>
<evidence type="ECO:0000313" key="10">
    <source>
        <dbReference type="Proteomes" id="UP000032568"/>
    </source>
</evidence>
<feature type="transmembrane region" description="Helical" evidence="6">
    <location>
        <begin position="139"/>
        <end position="157"/>
    </location>
</feature>
<dbReference type="CDD" id="cd11386">
    <property type="entry name" value="MCP_signal"/>
    <property type="match status" value="1"/>
</dbReference>
<evidence type="ECO:0000256" key="1">
    <source>
        <dbReference type="ARBA" id="ARBA00004370"/>
    </source>
</evidence>
<reference evidence="9 10" key="2">
    <citation type="journal article" date="2022" name="Mar. Drugs">
        <title>Bioassay-Guided Fractionation Leads to the Detection of Cholic Acid Generated by the Rare Thalassomonas sp.</title>
        <authorList>
            <person name="Pheiffer F."/>
            <person name="Schneider Y.K."/>
            <person name="Hansen E.H."/>
            <person name="Andersen J.H."/>
            <person name="Isaksson J."/>
            <person name="Busche T."/>
            <person name="R C."/>
            <person name="Kalinowski J."/>
            <person name="Zyl L.V."/>
            <person name="Trindade M."/>
        </authorList>
    </citation>
    <scope>NUCLEOTIDE SEQUENCE [LARGE SCALE GENOMIC DNA]</scope>
    <source>
        <strain evidence="9 10">A5K-106</strain>
    </source>
</reference>
<evidence type="ECO:0000259" key="8">
    <source>
        <dbReference type="PROSITE" id="PS50112"/>
    </source>
</evidence>
<comment type="similarity">
    <text evidence="3">Belongs to the methyl-accepting chemotaxis (MCP) protein family.</text>
</comment>
<dbReference type="KEGG" id="tact:SG35_005835"/>
<dbReference type="Proteomes" id="UP000032568">
    <property type="component" value="Chromosome"/>
</dbReference>
<comment type="subcellular location">
    <subcellularLocation>
        <location evidence="1">Membrane</location>
    </subcellularLocation>
</comment>
<dbReference type="PROSITE" id="PS50112">
    <property type="entry name" value="PAS"/>
    <property type="match status" value="1"/>
</dbReference>
<keyword evidence="6" id="KW-0812">Transmembrane</keyword>
<name>A0AAE9YSB4_9GAMM</name>
<dbReference type="InterPro" id="IPR004089">
    <property type="entry name" value="MCPsignal_dom"/>
</dbReference>
<dbReference type="SUPFAM" id="SSF58104">
    <property type="entry name" value="Methyl-accepting chemotaxis protein (MCP) signaling domain"/>
    <property type="match status" value="1"/>
</dbReference>
<keyword evidence="10" id="KW-1185">Reference proteome</keyword>
<dbReference type="PANTHER" id="PTHR32089:SF52">
    <property type="entry name" value="CHEMOTAXIS SIGNAL TRANSDUCTION SYSTEM METHYL ACCEPTING SENSORY TRANSDUCER WITH PAS SENSORY DOMAIN"/>
    <property type="match status" value="1"/>
</dbReference>
<dbReference type="InterPro" id="IPR000014">
    <property type="entry name" value="PAS"/>
</dbReference>
<dbReference type="InterPro" id="IPR013655">
    <property type="entry name" value="PAS_fold_3"/>
</dbReference>
<dbReference type="GO" id="GO:0007165">
    <property type="term" value="P:signal transduction"/>
    <property type="evidence" value="ECO:0007669"/>
    <property type="project" value="UniProtKB-KW"/>
</dbReference>
<dbReference type="GO" id="GO:0016020">
    <property type="term" value="C:membrane"/>
    <property type="evidence" value="ECO:0007669"/>
    <property type="project" value="UniProtKB-SubCell"/>
</dbReference>
<keyword evidence="5" id="KW-0175">Coiled coil</keyword>
<keyword evidence="6" id="KW-0472">Membrane</keyword>
<dbReference type="RefSeq" id="WP_044832225.1">
    <property type="nucleotide sequence ID" value="NZ_CP059735.1"/>
</dbReference>
<dbReference type="EMBL" id="CP059735">
    <property type="protein sequence ID" value="WDE00171.1"/>
    <property type="molecule type" value="Genomic_DNA"/>
</dbReference>
<dbReference type="Pfam" id="PF08447">
    <property type="entry name" value="PAS_3"/>
    <property type="match status" value="1"/>
</dbReference>
<dbReference type="Gene3D" id="1.10.287.950">
    <property type="entry name" value="Methyl-accepting chemotaxis protein"/>
    <property type="match status" value="1"/>
</dbReference>
<evidence type="ECO:0000259" key="7">
    <source>
        <dbReference type="PROSITE" id="PS50111"/>
    </source>
</evidence>
<sequence length="506" mass="56599">MPKTSDQQLISVTDINNKYRYANEDYCRLSGYSQDELLEMDSHSMTHPRMPKQVLDDLKSTLARGFSWRGVLRVQSKQGDDLWLDTFITPQYEGGQITGYQSVSHQANERLIKKTARIYKGINKEQFWATFELTKNHKFSFLVLLTLLAQLYIVTQIGWLTAFIAAFSAMAPIVIFWHDIIPTAQRAQKMQNMYDSVSRKIYFGRGTASVFDFNFSMIKAKLKAILERMLDTAKPIKQVMSNVINGVELTRENLEQQKAEIQHLGVAMNQMQASTNEIAGNTVTAAADLDNTFNQCQEAQDGINNTTDKIKHLAKEVENASASADTLTESANNVGALMDDIQSIADQTNLLALNAAIEAARAGEHGRGFAVVADEVRSLSSRTQDSAKEIHQRLTAMLDIIAQWVELMNKNKEEAEHCVETAELSNQKIELVVEKVENISQLATQIATAAEQQSQVSVEINTHIEQIHASTDKTWTQTDVVTEQMSALQSSVDEIANLANTFVPNK</sequence>
<dbReference type="PANTHER" id="PTHR32089">
    <property type="entry name" value="METHYL-ACCEPTING CHEMOTAXIS PROTEIN MCPB"/>
    <property type="match status" value="1"/>
</dbReference>
<feature type="domain" description="PAS" evidence="8">
    <location>
        <begin position="10"/>
        <end position="65"/>
    </location>
</feature>
<evidence type="ECO:0000256" key="4">
    <source>
        <dbReference type="PROSITE-ProRule" id="PRU00284"/>
    </source>
</evidence>
<accession>A0AAE9YSB4</accession>
<evidence type="ECO:0000256" key="3">
    <source>
        <dbReference type="ARBA" id="ARBA00029447"/>
    </source>
</evidence>
<dbReference type="SMART" id="SM00283">
    <property type="entry name" value="MA"/>
    <property type="match status" value="1"/>
</dbReference>
<reference evidence="9 10" key="1">
    <citation type="journal article" date="2015" name="Genome Announc.">
        <title>Draft Genome Sequences of Marine Isolates of Thalassomonas viridans and Thalassomonas actiniarum.</title>
        <authorList>
            <person name="Olonade I."/>
            <person name="van Zyl L.J."/>
            <person name="Trindade M."/>
        </authorList>
    </citation>
    <scope>NUCLEOTIDE SEQUENCE [LARGE SCALE GENOMIC DNA]</scope>
    <source>
        <strain evidence="9 10">A5K-106</strain>
    </source>
</reference>
<protein>
    <submittedName>
        <fullName evidence="9">PAS domain-containing protein</fullName>
    </submittedName>
</protein>
<dbReference type="CDD" id="cd00130">
    <property type="entry name" value="PAS"/>
    <property type="match status" value="1"/>
</dbReference>
<feature type="domain" description="Methyl-accepting transducer" evidence="7">
    <location>
        <begin position="232"/>
        <end position="468"/>
    </location>
</feature>
<evidence type="ECO:0000256" key="6">
    <source>
        <dbReference type="SAM" id="Phobius"/>
    </source>
</evidence>
<keyword evidence="2 4" id="KW-0807">Transducer</keyword>
<keyword evidence="6" id="KW-1133">Transmembrane helix</keyword>
<proteinExistence type="inferred from homology"/>
<evidence type="ECO:0000256" key="2">
    <source>
        <dbReference type="ARBA" id="ARBA00023224"/>
    </source>
</evidence>
<evidence type="ECO:0000256" key="5">
    <source>
        <dbReference type="SAM" id="Coils"/>
    </source>
</evidence>